<name>A0A8X6GUQ3_TRICU</name>
<sequence>MPLPAFAVRSATGCRCLPLLLFNLLQDVVLLCVRSAADVTACLCCWICYRMSLPAFAVRSATGCRCLPLLLLFDMLPDVVACFAVRSATRCRCLSLMLMYLTLDLLSDGHCLPSFTLDTPFFLSLLACCADVTTG</sequence>
<accession>A0A8X6GUQ3</accession>
<keyword evidence="3" id="KW-1185">Reference proteome</keyword>
<dbReference type="EMBL" id="BMAO01036406">
    <property type="protein sequence ID" value="GFR10409.1"/>
    <property type="molecule type" value="Genomic_DNA"/>
</dbReference>
<keyword evidence="1" id="KW-0732">Signal</keyword>
<protein>
    <submittedName>
        <fullName evidence="2">Uncharacterized protein</fullName>
    </submittedName>
</protein>
<proteinExistence type="predicted"/>
<gene>
    <name evidence="2" type="ORF">TNCT_636951</name>
</gene>
<dbReference type="Proteomes" id="UP000887116">
    <property type="component" value="Unassembled WGS sequence"/>
</dbReference>
<evidence type="ECO:0000256" key="1">
    <source>
        <dbReference type="SAM" id="SignalP"/>
    </source>
</evidence>
<evidence type="ECO:0000313" key="3">
    <source>
        <dbReference type="Proteomes" id="UP000887116"/>
    </source>
</evidence>
<reference evidence="2" key="1">
    <citation type="submission" date="2020-07" db="EMBL/GenBank/DDBJ databases">
        <title>Multicomponent nature underlies the extraordinary mechanical properties of spider dragline silk.</title>
        <authorList>
            <person name="Kono N."/>
            <person name="Nakamura H."/>
            <person name="Mori M."/>
            <person name="Yoshida Y."/>
            <person name="Ohtoshi R."/>
            <person name="Malay A.D."/>
            <person name="Moran D.A.P."/>
            <person name="Tomita M."/>
            <person name="Numata K."/>
            <person name="Arakawa K."/>
        </authorList>
    </citation>
    <scope>NUCLEOTIDE SEQUENCE</scope>
</reference>
<feature type="chain" id="PRO_5036483292" evidence="1">
    <location>
        <begin position="32"/>
        <end position="135"/>
    </location>
</feature>
<comment type="caution">
    <text evidence="2">The sequence shown here is derived from an EMBL/GenBank/DDBJ whole genome shotgun (WGS) entry which is preliminary data.</text>
</comment>
<dbReference type="AlphaFoldDB" id="A0A8X6GUQ3"/>
<feature type="signal peptide" evidence="1">
    <location>
        <begin position="1"/>
        <end position="31"/>
    </location>
</feature>
<dbReference type="OrthoDB" id="10570095at2759"/>
<evidence type="ECO:0000313" key="2">
    <source>
        <dbReference type="EMBL" id="GFR10409.1"/>
    </source>
</evidence>
<organism evidence="2 3">
    <name type="scientific">Trichonephila clavata</name>
    <name type="common">Joro spider</name>
    <name type="synonym">Nephila clavata</name>
    <dbReference type="NCBI Taxonomy" id="2740835"/>
    <lineage>
        <taxon>Eukaryota</taxon>
        <taxon>Metazoa</taxon>
        <taxon>Ecdysozoa</taxon>
        <taxon>Arthropoda</taxon>
        <taxon>Chelicerata</taxon>
        <taxon>Arachnida</taxon>
        <taxon>Araneae</taxon>
        <taxon>Araneomorphae</taxon>
        <taxon>Entelegynae</taxon>
        <taxon>Araneoidea</taxon>
        <taxon>Nephilidae</taxon>
        <taxon>Trichonephila</taxon>
    </lineage>
</organism>